<comment type="cofactor">
    <cofactor evidence="11">
        <name>[4Fe-4S] cluster</name>
        <dbReference type="ChEBI" id="CHEBI:49883"/>
    </cofactor>
    <text evidence="11">Binds 1 [4Fe-4S] cluster per subunit. The cluster is coordinated with 3 cysteines and an exchangeable S-adenosyl-L-methionine.</text>
</comment>
<dbReference type="FunCoup" id="A0A096PAN8">
    <property type="interactions" value="1665"/>
</dbReference>
<dbReference type="PANTHER" id="PTHR10762:SF1">
    <property type="entry name" value="2-(3-AMINO-3-CARBOXYPROPYL)HISTIDINE SYNTHASE SUBUNIT 1"/>
    <property type="match status" value="1"/>
</dbReference>
<dbReference type="EMBL" id="CAID01000015">
    <property type="protein sequence ID" value="CEG01705.1"/>
    <property type="molecule type" value="Genomic_DNA"/>
</dbReference>
<sequence length="425" mass="47218">MDRPSESASALDARAASTASSVRRFVRNQIPDEIANDPALTSAMRVLPENYDFEVKKTVWRLRRANARTVALQFPEGLLLYATTLADIFQTFANVKDVVILGDVTYGACCVDDYTAESLGCDFLVHYGHSCLVPVDVTRMKCLYVFVDISFDVGHLCACVEKNFKHGSKLILAGTIQFASAIQETRTALVEKYPSLAVPQAKPLSPGEVLGCTAPVIEDAKDRDAIVFVADGRFHLEAIMIANPTIPAYRYDPYQRVLTREEYAHKEMRQVRRSMVERAKSARSFGIVLGTLGRQGNPAILEHLMSLMRVKGREYVVFLISEMNPAKMASIKGVDAFVQIACPRLSIDWGEEFDRPVLTPYEAEVTLDNVEPWWLLPGVAPGEENTPYPMDYYARDGGPWSSSYHKQTGKGGKPKRAAVHIETTA</sequence>
<dbReference type="FunFam" id="3.40.50.11840:FF:000001">
    <property type="entry name" value="2-(3-amino-3-carboxypropyl)histidine synthase subunit 1"/>
    <property type="match status" value="1"/>
</dbReference>
<evidence type="ECO:0000256" key="1">
    <source>
        <dbReference type="ARBA" id="ARBA00005156"/>
    </source>
</evidence>
<dbReference type="FunFam" id="3.40.50.11860:FF:000002">
    <property type="entry name" value="2-(3-amino-3-carboxypropyl)histidine synthase subunit 1"/>
    <property type="match status" value="1"/>
</dbReference>
<keyword evidence="9" id="KW-0411">Iron-sulfur</keyword>
<evidence type="ECO:0000256" key="9">
    <source>
        <dbReference type="ARBA" id="ARBA00023014"/>
    </source>
</evidence>
<dbReference type="RefSeq" id="XP_022841116.1">
    <property type="nucleotide sequence ID" value="XM_022982356.1"/>
</dbReference>
<reference evidence="13" key="1">
    <citation type="journal article" date="2006" name="Proc. Natl. Acad. Sci. U.S.A.">
        <title>Genome analysis of the smallest free-living eukaryote Ostreococcus tauri unveils many unique features.</title>
        <authorList>
            <person name="Derelle E."/>
            <person name="Ferraz C."/>
            <person name="Rombauts S."/>
            <person name="Rouze P."/>
            <person name="Worden A.Z."/>
            <person name="Robbens S."/>
            <person name="Partensky F."/>
            <person name="Degroeve S."/>
            <person name="Echeynie S."/>
            <person name="Cooke R."/>
            <person name="Saeys Y."/>
            <person name="Wuyts J."/>
            <person name="Jabbari K."/>
            <person name="Bowler C."/>
            <person name="Panaud O."/>
            <person name="Piegu B."/>
            <person name="Ball S.G."/>
            <person name="Ral J.-P."/>
            <person name="Bouget F.-Y."/>
            <person name="Piganeau G."/>
            <person name="De Baets B."/>
            <person name="Picard A."/>
            <person name="Delseny M."/>
            <person name="Demaille J."/>
            <person name="Van de Peer Y."/>
            <person name="Moreau H."/>
        </authorList>
    </citation>
    <scope>NUCLEOTIDE SEQUENCE [LARGE SCALE GENOMIC DNA]</scope>
    <source>
        <strain evidence="13">OTTH 0595 / CCAP 157/2 / RCC745</strain>
    </source>
</reference>
<comment type="similarity">
    <text evidence="2 11">Belongs to the DPH1/DPH2 family. DPH1 subfamily.</text>
</comment>
<dbReference type="GO" id="GO:0051539">
    <property type="term" value="F:4 iron, 4 sulfur cluster binding"/>
    <property type="evidence" value="ECO:0007669"/>
    <property type="project" value="UniProtKB-UniRule"/>
</dbReference>
<evidence type="ECO:0000313" key="13">
    <source>
        <dbReference type="Proteomes" id="UP000009170"/>
    </source>
</evidence>
<dbReference type="InterPro" id="IPR042264">
    <property type="entry name" value="DPH1/DPH2_2"/>
</dbReference>
<dbReference type="InParanoid" id="A0A096PAN8"/>
<dbReference type="PIRSF" id="PIRSF004967">
    <property type="entry name" value="DPH1"/>
    <property type="match status" value="1"/>
</dbReference>
<proteinExistence type="inferred from homology"/>
<dbReference type="EC" id="2.5.1.108" evidence="3 11"/>
<dbReference type="InterPro" id="IPR042263">
    <property type="entry name" value="DPH1/DPH2_1"/>
</dbReference>
<dbReference type="PANTHER" id="PTHR10762">
    <property type="entry name" value="DIPHTHAMIDE BIOSYNTHESIS PROTEIN"/>
    <property type="match status" value="1"/>
</dbReference>
<keyword evidence="5 11" id="KW-0808">Transferase</keyword>
<dbReference type="InterPro" id="IPR035435">
    <property type="entry name" value="DPH1/DPH2_euk_archaea"/>
</dbReference>
<dbReference type="KEGG" id="ota:OT_ostta15g00765"/>
<dbReference type="SFLD" id="SFLDG01121">
    <property type="entry name" value="Diphthamide_biosynthesis"/>
    <property type="match status" value="1"/>
</dbReference>
<comment type="catalytic activity">
    <reaction evidence="10 11">
        <text>L-histidyl-[translation elongation factor 2] + S-adenosyl-L-methionine = 2-[(3S)-amino-3-carboxypropyl]-L-histidyl-[translation elongation factor 2] + S-methyl-5'-thioadenosine + H(+)</text>
        <dbReference type="Rhea" id="RHEA:36783"/>
        <dbReference type="Rhea" id="RHEA-COMP:9748"/>
        <dbReference type="Rhea" id="RHEA-COMP:9749"/>
        <dbReference type="ChEBI" id="CHEBI:15378"/>
        <dbReference type="ChEBI" id="CHEBI:17509"/>
        <dbReference type="ChEBI" id="CHEBI:29979"/>
        <dbReference type="ChEBI" id="CHEBI:59789"/>
        <dbReference type="ChEBI" id="CHEBI:73995"/>
        <dbReference type="EC" id="2.5.1.108"/>
    </reaction>
</comment>
<dbReference type="Proteomes" id="UP000009170">
    <property type="component" value="Unassembled WGS sequence"/>
</dbReference>
<keyword evidence="11" id="KW-0004">4Fe-4S</keyword>
<keyword evidence="6 11" id="KW-0949">S-adenosyl-L-methionine</keyword>
<dbReference type="OrthoDB" id="1649088at2759"/>
<protein>
    <recommendedName>
        <fullName evidence="4 11">2-(3-amino-3-carboxypropyl)histidine synthase subunit 1</fullName>
        <ecNumber evidence="3 11">2.5.1.108</ecNumber>
    </recommendedName>
</protein>
<comment type="pathway">
    <text evidence="1 11">Protein modification; peptidyl-diphthamide biosynthesis.</text>
</comment>
<dbReference type="NCBIfam" id="TIGR00322">
    <property type="entry name" value="diphth2_R"/>
    <property type="match status" value="1"/>
</dbReference>
<evidence type="ECO:0000256" key="4">
    <source>
        <dbReference type="ARBA" id="ARBA00021915"/>
    </source>
</evidence>
<dbReference type="Gene3D" id="3.40.50.11860">
    <property type="entry name" value="Diphthamide synthesis DPH1/DPH2 domain 3"/>
    <property type="match status" value="1"/>
</dbReference>
<dbReference type="Gene3D" id="3.40.50.11850">
    <property type="entry name" value="Diphthamide synthesis DPH1/DPH2 domain 2"/>
    <property type="match status" value="1"/>
</dbReference>
<dbReference type="GO" id="GO:0017183">
    <property type="term" value="P:protein histidyl modification to diphthamide"/>
    <property type="evidence" value="ECO:0007669"/>
    <property type="project" value="UniProtKB-UniRule"/>
</dbReference>
<evidence type="ECO:0000256" key="11">
    <source>
        <dbReference type="PIRNR" id="PIRNR004967"/>
    </source>
</evidence>
<dbReference type="GO" id="GO:0046872">
    <property type="term" value="F:metal ion binding"/>
    <property type="evidence" value="ECO:0007669"/>
    <property type="project" value="UniProtKB-KW"/>
</dbReference>
<accession>A0A096PAN8</accession>
<evidence type="ECO:0000313" key="12">
    <source>
        <dbReference type="EMBL" id="CEG01705.1"/>
    </source>
</evidence>
<dbReference type="AlphaFoldDB" id="A0A096PAN8"/>
<evidence type="ECO:0000256" key="8">
    <source>
        <dbReference type="ARBA" id="ARBA00023004"/>
    </source>
</evidence>
<dbReference type="GeneID" id="34946418"/>
<evidence type="ECO:0000256" key="5">
    <source>
        <dbReference type="ARBA" id="ARBA00022679"/>
    </source>
</evidence>
<dbReference type="FunFam" id="3.40.50.11850:FF:000002">
    <property type="entry name" value="2-(3-amino-3-carboxypropyl)histidine synthase subunit 1"/>
    <property type="match status" value="1"/>
</dbReference>
<dbReference type="GO" id="GO:0090560">
    <property type="term" value="F:2-(3-amino-3-carboxypropyl)histidine synthase activity"/>
    <property type="evidence" value="ECO:0007669"/>
    <property type="project" value="UniProtKB-UniRule"/>
</dbReference>
<comment type="function">
    <text evidence="11">Catalyzes the first step of diphthamide biosynthesis, a post-translational modification of histidine which occurs in elongation factor 2.</text>
</comment>
<dbReference type="InterPro" id="IPR016435">
    <property type="entry name" value="DPH1/DPH2"/>
</dbReference>
<evidence type="ECO:0000256" key="7">
    <source>
        <dbReference type="ARBA" id="ARBA00022723"/>
    </source>
</evidence>
<dbReference type="Gene3D" id="3.40.50.11840">
    <property type="entry name" value="Diphthamide synthesis DPH1/DPH2 domain 1"/>
    <property type="match status" value="1"/>
</dbReference>
<gene>
    <name evidence="12" type="ORF">OT_ostta15g00765</name>
</gene>
<comment type="caution">
    <text evidence="12">The sequence shown here is derived from an EMBL/GenBank/DDBJ whole genome shotgun (WGS) entry which is preliminary data.</text>
</comment>
<organism evidence="12 13">
    <name type="scientific">Ostreococcus tauri</name>
    <name type="common">Marine green alga</name>
    <dbReference type="NCBI Taxonomy" id="70448"/>
    <lineage>
        <taxon>Eukaryota</taxon>
        <taxon>Viridiplantae</taxon>
        <taxon>Chlorophyta</taxon>
        <taxon>Mamiellophyceae</taxon>
        <taxon>Mamiellales</taxon>
        <taxon>Bathycoccaceae</taxon>
        <taxon>Ostreococcus</taxon>
    </lineage>
</organism>
<dbReference type="InterPro" id="IPR042265">
    <property type="entry name" value="DPH1/DPH2_3"/>
</dbReference>
<dbReference type="UniPathway" id="UPA00559"/>
<reference evidence="12 13" key="2">
    <citation type="journal article" date="2014" name="BMC Genomics">
        <title>An improved genome of the model marine alga Ostreococcus tauri unfolds by assessing Illumina de novo assemblies.</title>
        <authorList>
            <person name="Blanc-Mathieu R."/>
            <person name="Verhelst B."/>
            <person name="Derelle E."/>
            <person name="Rombauts S."/>
            <person name="Bouget F.Y."/>
            <person name="Carre I."/>
            <person name="Chateau A."/>
            <person name="Eyre-Walker A."/>
            <person name="Grimsley N."/>
            <person name="Moreau H."/>
            <person name="Piegu B."/>
            <person name="Rivals E."/>
            <person name="Schackwitz W."/>
            <person name="Van de Peer Y."/>
            <person name="Piganeau G."/>
        </authorList>
    </citation>
    <scope>NUCLEOTIDE SEQUENCE [LARGE SCALE GENOMIC DNA]</scope>
    <source>
        <strain evidence="13">OTTH 0595 / CCAP 157/2 / RCC745</strain>
    </source>
</reference>
<name>A0A096PAN8_OSTTA</name>
<keyword evidence="13" id="KW-1185">Reference proteome</keyword>
<keyword evidence="7" id="KW-0479">Metal-binding</keyword>
<evidence type="ECO:0000256" key="3">
    <source>
        <dbReference type="ARBA" id="ARBA00012221"/>
    </source>
</evidence>
<evidence type="ECO:0000256" key="6">
    <source>
        <dbReference type="ARBA" id="ARBA00022691"/>
    </source>
</evidence>
<dbReference type="Pfam" id="PF01866">
    <property type="entry name" value="Diphthamide_syn"/>
    <property type="match status" value="1"/>
</dbReference>
<keyword evidence="8" id="KW-0408">Iron</keyword>
<dbReference type="STRING" id="70448.A0A096PAN8"/>
<evidence type="ECO:0000256" key="2">
    <source>
        <dbReference type="ARBA" id="ARBA00010173"/>
    </source>
</evidence>
<dbReference type="SFLD" id="SFLDS00032">
    <property type="entry name" value="Radical_SAM_3-amino-3-carboxyp"/>
    <property type="match status" value="1"/>
</dbReference>
<evidence type="ECO:0000256" key="10">
    <source>
        <dbReference type="ARBA" id="ARBA00048403"/>
    </source>
</evidence>